<accession>A0ABP8SKA1</accession>
<evidence type="ECO:0000313" key="3">
    <source>
        <dbReference type="Proteomes" id="UP001500307"/>
    </source>
</evidence>
<comment type="caution">
    <text evidence="2">The sequence shown here is derived from an EMBL/GenBank/DDBJ whole genome shotgun (WGS) entry which is preliminary data.</text>
</comment>
<protein>
    <submittedName>
        <fullName evidence="2">Uncharacterized protein</fullName>
    </submittedName>
</protein>
<sequence>MKDPDTELRIEWGPHSEGQQIDGTTGTTTSLSIWARSALLGRAGVDDDEAMDELHILRGLE</sequence>
<feature type="compositionally biased region" description="Basic and acidic residues" evidence="1">
    <location>
        <begin position="1"/>
        <end position="14"/>
    </location>
</feature>
<keyword evidence="3" id="KW-1185">Reference proteome</keyword>
<evidence type="ECO:0000256" key="1">
    <source>
        <dbReference type="SAM" id="MobiDB-lite"/>
    </source>
</evidence>
<proteinExistence type="predicted"/>
<feature type="region of interest" description="Disordered" evidence="1">
    <location>
        <begin position="1"/>
        <end position="26"/>
    </location>
</feature>
<dbReference type="RefSeq" id="WP_200216656.1">
    <property type="nucleotide sequence ID" value="NZ_BAABGU010000011.1"/>
</dbReference>
<dbReference type="Proteomes" id="UP001500307">
    <property type="component" value="Unassembled WGS sequence"/>
</dbReference>
<reference evidence="3" key="1">
    <citation type="journal article" date="2019" name="Int. J. Syst. Evol. Microbiol.">
        <title>The Global Catalogue of Microorganisms (GCM) 10K type strain sequencing project: providing services to taxonomists for standard genome sequencing and annotation.</title>
        <authorList>
            <consortium name="The Broad Institute Genomics Platform"/>
            <consortium name="The Broad Institute Genome Sequencing Center for Infectious Disease"/>
            <person name="Wu L."/>
            <person name="Ma J."/>
        </authorList>
    </citation>
    <scope>NUCLEOTIDE SEQUENCE [LARGE SCALE GENOMIC DNA]</scope>
    <source>
        <strain evidence="3">JCM 3175</strain>
    </source>
</reference>
<name>A0ABP8SKA1_9ACTN</name>
<gene>
    <name evidence="2" type="ORF">GCM10023176_24880</name>
</gene>
<organism evidence="2 3">
    <name type="scientific">Micromonospora coerulea</name>
    <dbReference type="NCBI Taxonomy" id="47856"/>
    <lineage>
        <taxon>Bacteria</taxon>
        <taxon>Bacillati</taxon>
        <taxon>Actinomycetota</taxon>
        <taxon>Actinomycetes</taxon>
        <taxon>Micromonosporales</taxon>
        <taxon>Micromonosporaceae</taxon>
        <taxon>Micromonospora</taxon>
    </lineage>
</organism>
<evidence type="ECO:0000313" key="2">
    <source>
        <dbReference type="EMBL" id="GAA4569069.1"/>
    </source>
</evidence>
<dbReference type="EMBL" id="BAABGU010000011">
    <property type="protein sequence ID" value="GAA4569069.1"/>
    <property type="molecule type" value="Genomic_DNA"/>
</dbReference>